<feature type="compositionally biased region" description="Low complexity" evidence="1">
    <location>
        <begin position="28"/>
        <end position="50"/>
    </location>
</feature>
<feature type="compositionally biased region" description="Polar residues" evidence="1">
    <location>
        <begin position="56"/>
        <end position="67"/>
    </location>
</feature>
<evidence type="ECO:0000313" key="3">
    <source>
        <dbReference type="Proteomes" id="UP001162881"/>
    </source>
</evidence>
<feature type="compositionally biased region" description="Polar residues" evidence="1">
    <location>
        <begin position="93"/>
        <end position="115"/>
    </location>
</feature>
<dbReference type="Pfam" id="PF06577">
    <property type="entry name" value="EipA"/>
    <property type="match status" value="1"/>
</dbReference>
<evidence type="ECO:0000256" key="1">
    <source>
        <dbReference type="SAM" id="MobiDB-lite"/>
    </source>
</evidence>
<protein>
    <submittedName>
        <fullName evidence="2">DUF1134 domain-containing protein</fullName>
    </submittedName>
</protein>
<dbReference type="InterPro" id="IPR008325">
    <property type="entry name" value="EipA-like"/>
</dbReference>
<dbReference type="Proteomes" id="UP001162881">
    <property type="component" value="Unassembled WGS sequence"/>
</dbReference>
<gene>
    <name evidence="2" type="ORF">MTR62_14555</name>
</gene>
<accession>A0ABT0BFS1</accession>
<reference evidence="2" key="1">
    <citation type="submission" date="2022-03" db="EMBL/GenBank/DDBJ databases">
        <title>Identification of a novel bacterium isolated from mangrove sediments.</title>
        <authorList>
            <person name="Pan X."/>
        </authorList>
    </citation>
    <scope>NUCLEOTIDE SEQUENCE</scope>
    <source>
        <strain evidence="2">B1949</strain>
    </source>
</reference>
<feature type="region of interest" description="Disordered" evidence="1">
    <location>
        <begin position="1"/>
        <end position="119"/>
    </location>
</feature>
<sequence>MLGPVGTAHAQIQTVDPDTVIDGDLQNGTTTTGSATSTSQSATGSTGRSGELPPKDTSSGTAMSAGNGTPLDATPVPSQPVQGDPSMPPPASPTTGSGANWNTPPYSGQGPTDTGETYHEDDLIGAAEGVFGKGAQGLADLIKDLLKKQGEPNAYIVGREAGGAIGVGLRYGSGTLYHKVEGQRPVYWTGPSIGFDAGANAASTFVLVYNLYDTQDLYKRYGAGEGQAYLIGGFNVSYLRRGDTVLVAVRAGAGLRLGANIGYMKFSEKQRWLPF</sequence>
<organism evidence="2 3">
    <name type="scientific">Novosphingobium organovorum</name>
    <dbReference type="NCBI Taxonomy" id="2930092"/>
    <lineage>
        <taxon>Bacteria</taxon>
        <taxon>Pseudomonadati</taxon>
        <taxon>Pseudomonadota</taxon>
        <taxon>Alphaproteobacteria</taxon>
        <taxon>Sphingomonadales</taxon>
        <taxon>Sphingomonadaceae</taxon>
        <taxon>Novosphingobium</taxon>
    </lineage>
</organism>
<dbReference type="EMBL" id="JALHLF010000066">
    <property type="protein sequence ID" value="MCJ2183907.1"/>
    <property type="molecule type" value="Genomic_DNA"/>
</dbReference>
<evidence type="ECO:0000313" key="2">
    <source>
        <dbReference type="EMBL" id="MCJ2183907.1"/>
    </source>
</evidence>
<proteinExistence type="predicted"/>
<keyword evidence="3" id="KW-1185">Reference proteome</keyword>
<comment type="caution">
    <text evidence="2">The sequence shown here is derived from an EMBL/GenBank/DDBJ whole genome shotgun (WGS) entry which is preliminary data.</text>
</comment>
<name>A0ABT0BFS1_9SPHN</name>